<protein>
    <submittedName>
        <fullName evidence="1">Uncharacterized protein</fullName>
    </submittedName>
</protein>
<dbReference type="EMBL" id="LAZR01014727">
    <property type="protein sequence ID" value="KKM16201.1"/>
    <property type="molecule type" value="Genomic_DNA"/>
</dbReference>
<dbReference type="AlphaFoldDB" id="A0A0F9HLP3"/>
<organism evidence="1">
    <name type="scientific">marine sediment metagenome</name>
    <dbReference type="NCBI Taxonomy" id="412755"/>
    <lineage>
        <taxon>unclassified sequences</taxon>
        <taxon>metagenomes</taxon>
        <taxon>ecological metagenomes</taxon>
    </lineage>
</organism>
<comment type="caution">
    <text evidence="1">The sequence shown here is derived from an EMBL/GenBank/DDBJ whole genome shotgun (WGS) entry which is preliminary data.</text>
</comment>
<accession>A0A0F9HLP3</accession>
<proteinExistence type="predicted"/>
<gene>
    <name evidence="1" type="ORF">LCGC14_1688270</name>
</gene>
<sequence length="91" mass="10355">METILFLEAGKYHGANLLGCFYTHKDGRKIRHWMLIDSDDTKEVVENIKLCLTESLTRRAVPGGAWSPEKTDEELNVMGCADMMKICFSPF</sequence>
<evidence type="ECO:0000313" key="1">
    <source>
        <dbReference type="EMBL" id="KKM16201.1"/>
    </source>
</evidence>
<name>A0A0F9HLP3_9ZZZZ</name>
<reference evidence="1" key="1">
    <citation type="journal article" date="2015" name="Nature">
        <title>Complex archaea that bridge the gap between prokaryotes and eukaryotes.</title>
        <authorList>
            <person name="Spang A."/>
            <person name="Saw J.H."/>
            <person name="Jorgensen S.L."/>
            <person name="Zaremba-Niedzwiedzka K."/>
            <person name="Martijn J."/>
            <person name="Lind A.E."/>
            <person name="van Eijk R."/>
            <person name="Schleper C."/>
            <person name="Guy L."/>
            <person name="Ettema T.J."/>
        </authorList>
    </citation>
    <scope>NUCLEOTIDE SEQUENCE</scope>
</reference>